<dbReference type="InterPro" id="IPR039128">
    <property type="entry name" value="TRIP4-like"/>
</dbReference>
<dbReference type="Pfam" id="PF04266">
    <property type="entry name" value="ASCH"/>
    <property type="match status" value="1"/>
</dbReference>
<dbReference type="PANTHER" id="PTHR12963:SF4">
    <property type="entry name" value="ACTIVATING SIGNAL COINTEGRATOR 1"/>
    <property type="match status" value="1"/>
</dbReference>
<protein>
    <recommendedName>
        <fullName evidence="7">ASCH domain-containing protein</fullName>
    </recommendedName>
</protein>
<name>A0A0L8FX02_OCTBM</name>
<dbReference type="GO" id="GO:0008270">
    <property type="term" value="F:zinc ion binding"/>
    <property type="evidence" value="ECO:0007669"/>
    <property type="project" value="InterPro"/>
</dbReference>
<dbReference type="Gene3D" id="2.30.130.30">
    <property type="entry name" value="Hypothetical protein"/>
    <property type="match status" value="1"/>
</dbReference>
<dbReference type="OrthoDB" id="338816at2759"/>
<feature type="domain" description="TRIP4/RQT4 C2HC5-type zinc finger" evidence="3">
    <location>
        <begin position="209"/>
        <end position="254"/>
    </location>
</feature>
<feature type="compositionally biased region" description="Polar residues" evidence="1">
    <location>
        <begin position="73"/>
        <end position="106"/>
    </location>
</feature>
<dbReference type="OMA" id="CGDPVHT"/>
<dbReference type="InterPro" id="IPR007374">
    <property type="entry name" value="ASCH_domain"/>
</dbReference>
<dbReference type="GO" id="GO:0072344">
    <property type="term" value="P:rescue of stalled ribosome"/>
    <property type="evidence" value="ECO:0007669"/>
    <property type="project" value="InterPro"/>
</dbReference>
<dbReference type="Pfam" id="PF06221">
    <property type="entry name" value="zf-C2HC5"/>
    <property type="match status" value="1"/>
</dbReference>
<proteinExistence type="predicted"/>
<dbReference type="AlphaFoldDB" id="A0A0L8FX02"/>
<feature type="region of interest" description="Disordered" evidence="1">
    <location>
        <begin position="72"/>
        <end position="181"/>
    </location>
</feature>
<accession>A0A0L8FX02</accession>
<dbReference type="EMBL" id="KQ425611">
    <property type="protein sequence ID" value="KOF69232.1"/>
    <property type="molecule type" value="Genomic_DNA"/>
</dbReference>
<dbReference type="InterPro" id="IPR015947">
    <property type="entry name" value="PUA-like_sf"/>
</dbReference>
<dbReference type="PANTHER" id="PTHR12963">
    <property type="entry name" value="THYROID RECEPTOR INTERACTING PROTEIN RELATED"/>
    <property type="match status" value="1"/>
</dbReference>
<dbReference type="Pfam" id="PF23135">
    <property type="entry name" value="TRI4_N"/>
    <property type="match status" value="1"/>
</dbReference>
<feature type="compositionally biased region" description="Polar residues" evidence="1">
    <location>
        <begin position="161"/>
        <end position="181"/>
    </location>
</feature>
<dbReference type="FunFam" id="2.30.130.30:FF:000006">
    <property type="entry name" value="Putative_zinc_finger_motif_-_C2HC5-type /ASCH_domain_containing_protein_-_putative"/>
    <property type="match status" value="1"/>
</dbReference>
<dbReference type="InterPro" id="IPR009349">
    <property type="entry name" value="TRIP4/RQT4_C2HC5_Znf"/>
</dbReference>
<organism evidence="6">
    <name type="scientific">Octopus bimaculoides</name>
    <name type="common">California two-spotted octopus</name>
    <dbReference type="NCBI Taxonomy" id="37653"/>
    <lineage>
        <taxon>Eukaryota</taxon>
        <taxon>Metazoa</taxon>
        <taxon>Spiralia</taxon>
        <taxon>Lophotrochozoa</taxon>
        <taxon>Mollusca</taxon>
        <taxon>Cephalopoda</taxon>
        <taxon>Coleoidea</taxon>
        <taxon>Octopodiformes</taxon>
        <taxon>Octopoda</taxon>
        <taxon>Incirrata</taxon>
        <taxon>Octopodidae</taxon>
        <taxon>Octopus</taxon>
    </lineage>
</organism>
<feature type="domain" description="Activating signal cointegrator 1 third" evidence="4">
    <location>
        <begin position="327"/>
        <end position="379"/>
    </location>
</feature>
<feature type="domain" description="Activating signal cointegrator 1 N-terminal" evidence="5">
    <location>
        <begin position="6"/>
        <end position="64"/>
    </location>
</feature>
<evidence type="ECO:0000256" key="1">
    <source>
        <dbReference type="SAM" id="MobiDB-lite"/>
    </source>
</evidence>
<reference evidence="6" key="1">
    <citation type="submission" date="2015-07" db="EMBL/GenBank/DDBJ databases">
        <title>MeaNS - Measles Nucleotide Surveillance Program.</title>
        <authorList>
            <person name="Tran T."/>
            <person name="Druce J."/>
        </authorList>
    </citation>
    <scope>NUCLEOTIDE SEQUENCE</scope>
    <source>
        <strain evidence="6">UCB-OBI-ISO-001</strain>
        <tissue evidence="6">Gonad</tissue>
    </source>
</reference>
<dbReference type="GO" id="GO:0005634">
    <property type="term" value="C:nucleus"/>
    <property type="evidence" value="ECO:0007669"/>
    <property type="project" value="InterPro"/>
</dbReference>
<evidence type="ECO:0000259" key="5">
    <source>
        <dbReference type="Pfam" id="PF23135"/>
    </source>
</evidence>
<evidence type="ECO:0000259" key="2">
    <source>
        <dbReference type="Pfam" id="PF04266"/>
    </source>
</evidence>
<dbReference type="KEGG" id="obi:106880619"/>
<evidence type="ECO:0000259" key="4">
    <source>
        <dbReference type="Pfam" id="PF23134"/>
    </source>
</evidence>
<dbReference type="CDD" id="cd06554">
    <property type="entry name" value="ASCH_ASC-1_like"/>
    <property type="match status" value="1"/>
</dbReference>
<dbReference type="InterPro" id="IPR056993">
    <property type="entry name" value="TRIP4_3rd_dom"/>
</dbReference>
<dbReference type="Pfam" id="PF23134">
    <property type="entry name" value="TRIP4_3rd"/>
    <property type="match status" value="1"/>
</dbReference>
<gene>
    <name evidence="6" type="ORF">OCBIM_22005465mg</name>
</gene>
<dbReference type="GO" id="GO:0180022">
    <property type="term" value="C:RQC-trigger complex"/>
    <property type="evidence" value="ECO:0007669"/>
    <property type="project" value="InterPro"/>
</dbReference>
<dbReference type="STRING" id="37653.A0A0L8FX02"/>
<dbReference type="SUPFAM" id="SSF88697">
    <property type="entry name" value="PUA domain-like"/>
    <property type="match status" value="1"/>
</dbReference>
<dbReference type="InterPro" id="IPR056994">
    <property type="entry name" value="TRI4_N"/>
</dbReference>
<sequence length="618" mass="69982">MAAPVVDWLCGELSRLGIEITEENARYILTIDNVHDVEDYMKELLDTSDSRVQLFLSHFLKQWKQPVIKPLANSKQSIKEPNSSNNREKTQTLPSKLSNNTVSPKNLPSKFYQKNKSGEDYFGGTTKKTKSKGAKPKVPEPVSNKVPEPVSNKVPEPVSNKVPTSKESQSNGTQAKTTNENTLKKKKKFVSLYSNEGIARTVVKLPGRHSCDCQALKHDLVNNCIECGRIVCAQEGAGPCLFCGNLVCSKEQEKILAEGTKKSEKLRQILMKDTDKVLQLINNQILRLSTENGTCSQSAELSKAVDYKNRLLDYDNTSVKRTQVIDDDADYFSSDSQWLSKSEREVLKRREDELRNIRFQSRRDRKITFDFAGRRIVDEEEEAFKSGTNMYEEEKMRSQTQAQEAPSSVISKNNDIPLGELVNPSIKVAAPKFVQPKDKVFECSFSKAVEQGKRSSIRLQDREIQEMRDEGYCLSMHQPYASLLIAGIKLHEGRTWYTSHRGKLWIASTAKPPLQDEIDSLESSYHAMYKDTDIVFPKFYQPGCLLGCVDLVDCLEQGDYRTQFPDGESGSPYVFICQNPKELVVNFPIKGKHKIFKLDPHIHQGAKKGLRKNVYDEG</sequence>
<feature type="domain" description="ASCH" evidence="2">
    <location>
        <begin position="474"/>
        <end position="561"/>
    </location>
</feature>
<evidence type="ECO:0008006" key="7">
    <source>
        <dbReference type="Google" id="ProtNLM"/>
    </source>
</evidence>
<evidence type="ECO:0000313" key="6">
    <source>
        <dbReference type="EMBL" id="KOF69232.1"/>
    </source>
</evidence>
<evidence type="ECO:0000259" key="3">
    <source>
        <dbReference type="Pfam" id="PF06221"/>
    </source>
</evidence>